<evidence type="ECO:0000313" key="5">
    <source>
        <dbReference type="Proteomes" id="UP000448867"/>
    </source>
</evidence>
<dbReference type="Gene3D" id="1.10.357.10">
    <property type="entry name" value="Tetracycline Repressor, domain 2"/>
    <property type="match status" value="1"/>
</dbReference>
<dbReference type="InterPro" id="IPR023772">
    <property type="entry name" value="DNA-bd_HTH_TetR-type_CS"/>
</dbReference>
<gene>
    <name evidence="4" type="primary">refZ</name>
    <name evidence="4" type="ORF">GJU40_11380</name>
</gene>
<dbReference type="Pfam" id="PF00440">
    <property type="entry name" value="TetR_N"/>
    <property type="match status" value="1"/>
</dbReference>
<keyword evidence="1 2" id="KW-0238">DNA-binding</keyword>
<organism evidence="4 5">
    <name type="scientific">Metabacillus lacus</name>
    <dbReference type="NCBI Taxonomy" id="1983721"/>
    <lineage>
        <taxon>Bacteria</taxon>
        <taxon>Bacillati</taxon>
        <taxon>Bacillota</taxon>
        <taxon>Bacilli</taxon>
        <taxon>Bacillales</taxon>
        <taxon>Bacillaceae</taxon>
        <taxon>Metabacillus</taxon>
    </lineage>
</organism>
<keyword evidence="5" id="KW-1185">Reference proteome</keyword>
<dbReference type="RefSeq" id="WP_154307906.1">
    <property type="nucleotide sequence ID" value="NZ_WKKI01000020.1"/>
</dbReference>
<comment type="caution">
    <text evidence="4">The sequence shown here is derived from an EMBL/GenBank/DDBJ whole genome shotgun (WGS) entry which is preliminary data.</text>
</comment>
<evidence type="ECO:0000259" key="3">
    <source>
        <dbReference type="PROSITE" id="PS50977"/>
    </source>
</evidence>
<proteinExistence type="predicted"/>
<dbReference type="PANTHER" id="PTHR30328:SF54">
    <property type="entry name" value="HTH-TYPE TRANSCRIPTIONAL REPRESSOR SCO4008"/>
    <property type="match status" value="1"/>
</dbReference>
<accession>A0A7X2IZN0</accession>
<dbReference type="InterPro" id="IPR036271">
    <property type="entry name" value="Tet_transcr_reg_TetR-rel_C_sf"/>
</dbReference>
<dbReference type="PANTHER" id="PTHR30328">
    <property type="entry name" value="TRANSCRIPTIONAL REPRESSOR"/>
    <property type="match status" value="1"/>
</dbReference>
<dbReference type="PROSITE" id="PS50977">
    <property type="entry name" value="HTH_TETR_2"/>
    <property type="match status" value="1"/>
</dbReference>
<dbReference type="OrthoDB" id="9789566at2"/>
<dbReference type="GO" id="GO:0003677">
    <property type="term" value="F:DNA binding"/>
    <property type="evidence" value="ECO:0007669"/>
    <property type="project" value="UniProtKB-UniRule"/>
</dbReference>
<dbReference type="NCBIfam" id="NF037937">
    <property type="entry name" value="septum_RefZ"/>
    <property type="match status" value="1"/>
</dbReference>
<feature type="domain" description="HTH tetR-type" evidence="3">
    <location>
        <begin position="8"/>
        <end position="68"/>
    </location>
</feature>
<evidence type="ECO:0000256" key="1">
    <source>
        <dbReference type="ARBA" id="ARBA00023125"/>
    </source>
</evidence>
<feature type="DNA-binding region" description="H-T-H motif" evidence="2">
    <location>
        <begin position="31"/>
        <end position="50"/>
    </location>
</feature>
<protein>
    <submittedName>
        <fullName evidence="4">Forespore capture DNA-binding protein RefZ</fullName>
    </submittedName>
</protein>
<evidence type="ECO:0000313" key="4">
    <source>
        <dbReference type="EMBL" id="MRX72750.1"/>
    </source>
</evidence>
<reference evidence="4 5" key="1">
    <citation type="submission" date="2019-11" db="EMBL/GenBank/DDBJ databases">
        <title>Bacillus lacus genome.</title>
        <authorList>
            <person name="Allen C.J."/>
            <person name="Newman J.D."/>
        </authorList>
    </citation>
    <scope>NUCLEOTIDE SEQUENCE [LARGE SCALE GENOMIC DNA]</scope>
    <source>
        <strain evidence="4 5">KCTC 33946</strain>
    </source>
</reference>
<name>A0A7X2IZN0_9BACI</name>
<evidence type="ECO:0000256" key="2">
    <source>
        <dbReference type="PROSITE-ProRule" id="PRU00335"/>
    </source>
</evidence>
<dbReference type="SUPFAM" id="SSF46689">
    <property type="entry name" value="Homeodomain-like"/>
    <property type="match status" value="1"/>
</dbReference>
<dbReference type="AlphaFoldDB" id="A0A7X2IZN0"/>
<dbReference type="PRINTS" id="PR00455">
    <property type="entry name" value="HTHTETR"/>
</dbReference>
<dbReference type="PROSITE" id="PS01081">
    <property type="entry name" value="HTH_TETR_1"/>
    <property type="match status" value="1"/>
</dbReference>
<dbReference type="InterPro" id="IPR001647">
    <property type="entry name" value="HTH_TetR"/>
</dbReference>
<dbReference type="SUPFAM" id="SSF48498">
    <property type="entry name" value="Tetracyclin repressor-like, C-terminal domain"/>
    <property type="match status" value="1"/>
</dbReference>
<dbReference type="EMBL" id="WKKI01000020">
    <property type="protein sequence ID" value="MRX72750.1"/>
    <property type="molecule type" value="Genomic_DNA"/>
</dbReference>
<sequence>MNSTAASANTKQKIIDAAVFLFHTKGFTGTSVREIANKANANVAHISYYFKSKNGLLEFLVQEFFEGYLAVIEKGYARLPSSNPKDCLQQLVLDILIYQHEHRQLARIVHREVTLDSILIREVMVTYLTKEKYYLKFIIEQGKKLGMFRNVSSAHMILQLKSLLHMPYLQPQYMAEVLHIQSHEVYFVTQYYKDIEIWLDSFCFTAGKEDLISQAR</sequence>
<dbReference type="GO" id="GO:0006355">
    <property type="term" value="P:regulation of DNA-templated transcription"/>
    <property type="evidence" value="ECO:0007669"/>
    <property type="project" value="UniProtKB-ARBA"/>
</dbReference>
<dbReference type="InterPro" id="IPR050109">
    <property type="entry name" value="HTH-type_TetR-like_transc_reg"/>
</dbReference>
<dbReference type="InterPro" id="IPR009057">
    <property type="entry name" value="Homeodomain-like_sf"/>
</dbReference>
<dbReference type="Proteomes" id="UP000448867">
    <property type="component" value="Unassembled WGS sequence"/>
</dbReference>